<dbReference type="RefSeq" id="XP_013064519.2">
    <property type="nucleotide sequence ID" value="XM_013209065.2"/>
</dbReference>
<organism evidence="3 4">
    <name type="scientific">Biomphalaria glabrata</name>
    <name type="common">Bloodfluke planorb</name>
    <name type="synonym">Freshwater snail</name>
    <dbReference type="NCBI Taxonomy" id="6526"/>
    <lineage>
        <taxon>Eukaryota</taxon>
        <taxon>Metazoa</taxon>
        <taxon>Spiralia</taxon>
        <taxon>Lophotrochozoa</taxon>
        <taxon>Mollusca</taxon>
        <taxon>Gastropoda</taxon>
        <taxon>Heterobranchia</taxon>
        <taxon>Euthyneura</taxon>
        <taxon>Panpulmonata</taxon>
        <taxon>Hygrophila</taxon>
        <taxon>Lymnaeoidea</taxon>
        <taxon>Planorbidae</taxon>
        <taxon>Biomphalaria</taxon>
    </lineage>
</organism>
<dbReference type="KEGG" id="bgt:106053504"/>
<dbReference type="CDD" id="cd00037">
    <property type="entry name" value="CLECT"/>
    <property type="match status" value="1"/>
</dbReference>
<dbReference type="VEuPathDB" id="VectorBase:BGLB014206"/>
<dbReference type="AlphaFoldDB" id="A0A2C9K6S1"/>
<dbReference type="Pfam" id="PF00059">
    <property type="entry name" value="Lectin_C"/>
    <property type="match status" value="1"/>
</dbReference>
<reference evidence="3" key="1">
    <citation type="submission" date="2020-05" db="UniProtKB">
        <authorList>
            <consortium name="EnsemblMetazoa"/>
        </authorList>
    </citation>
    <scope>IDENTIFICATION</scope>
    <source>
        <strain evidence="3">BB02</strain>
    </source>
</reference>
<dbReference type="SUPFAM" id="SSF56436">
    <property type="entry name" value="C-type lectin-like"/>
    <property type="match status" value="1"/>
</dbReference>
<evidence type="ECO:0000256" key="1">
    <source>
        <dbReference type="SAM" id="Phobius"/>
    </source>
</evidence>
<feature type="domain" description="C-type lectin" evidence="2">
    <location>
        <begin position="216"/>
        <end position="301"/>
    </location>
</feature>
<protein>
    <recommendedName>
        <fullName evidence="2">C-type lectin domain-containing protein</fullName>
    </recommendedName>
</protein>
<dbReference type="Proteomes" id="UP000076420">
    <property type="component" value="Unassembled WGS sequence"/>
</dbReference>
<dbReference type="PANTHER" id="PTHR22803">
    <property type="entry name" value="MANNOSE, PHOSPHOLIPASE, LECTIN RECEPTOR RELATED"/>
    <property type="match status" value="1"/>
</dbReference>
<dbReference type="OrthoDB" id="6065001at2759"/>
<name>A0A2C9K6S1_BIOGL</name>
<evidence type="ECO:0000313" key="4">
    <source>
        <dbReference type="Proteomes" id="UP000076420"/>
    </source>
</evidence>
<dbReference type="Gene3D" id="3.10.100.10">
    <property type="entry name" value="Mannose-Binding Protein A, subunit A"/>
    <property type="match status" value="1"/>
</dbReference>
<dbReference type="VEuPathDB" id="VectorBase:BGLAX_029808"/>
<gene>
    <name evidence="3" type="primary">106053504</name>
</gene>
<dbReference type="InterPro" id="IPR050111">
    <property type="entry name" value="C-type_lectin/snaclec_domain"/>
</dbReference>
<keyword evidence="1" id="KW-1133">Transmembrane helix</keyword>
<dbReference type="PROSITE" id="PS50041">
    <property type="entry name" value="C_TYPE_LECTIN_2"/>
    <property type="match status" value="1"/>
</dbReference>
<feature type="transmembrane region" description="Helical" evidence="1">
    <location>
        <begin position="7"/>
        <end position="28"/>
    </location>
</feature>
<dbReference type="EnsemblMetazoa" id="BGLB014206-RB">
    <property type="protein sequence ID" value="BGLB014206-PB"/>
    <property type="gene ID" value="BGLB014206"/>
</dbReference>
<dbReference type="InterPro" id="IPR016186">
    <property type="entry name" value="C-type_lectin-like/link_sf"/>
</dbReference>
<sequence length="324" mass="36620">MRTNEKIMYLVNNFYFILLFYVTEISALKIEANNITLGLTRSLDVSCILKNESVPSMSRLYSLSLLHSKTSQEPKFQEIASVNTIDGLIEYIDEKSLDTSGQINSNGFSYLNLTFRNPTKNNTGVYKCEAHGFNSRGRPVDISSTALVQAESPDINEVITEIKKLRDSYESLKGELGLFNSRHKAAKNEFFIESSELNGKKYLLTKMATFYFPSFAQAMCSLYEGYLAEIDSLAEFEFVRNFIISNGSHFSVVMTGGTDEETEGIWINRHSKTPVASFWAPGEPNNLENEDCQHFYKLQNWYMNDAPCSVSNSVEVGFVCEIPV</sequence>
<dbReference type="InterPro" id="IPR001304">
    <property type="entry name" value="C-type_lectin-like"/>
</dbReference>
<keyword evidence="1" id="KW-0812">Transmembrane</keyword>
<proteinExistence type="predicted"/>
<evidence type="ECO:0000259" key="2">
    <source>
        <dbReference type="PROSITE" id="PS50041"/>
    </source>
</evidence>
<accession>A0A2C9K6S1</accession>
<dbReference type="SMART" id="SM00034">
    <property type="entry name" value="CLECT"/>
    <property type="match status" value="1"/>
</dbReference>
<evidence type="ECO:0000313" key="3">
    <source>
        <dbReference type="EnsemblMetazoa" id="BGLB014206-PB"/>
    </source>
</evidence>
<keyword evidence="1" id="KW-0472">Membrane</keyword>
<dbReference type="InterPro" id="IPR016187">
    <property type="entry name" value="CTDL_fold"/>
</dbReference>